<dbReference type="InterPro" id="IPR006073">
    <property type="entry name" value="GTP-bd"/>
</dbReference>
<proteinExistence type="predicted"/>
<dbReference type="Proteomes" id="UP000000709">
    <property type="component" value="Unassembled WGS sequence"/>
</dbReference>
<dbReference type="GO" id="GO:0005739">
    <property type="term" value="C:mitochondrion"/>
    <property type="evidence" value="ECO:0007669"/>
    <property type="project" value="TreeGrafter"/>
</dbReference>
<evidence type="ECO:0000256" key="1">
    <source>
        <dbReference type="ARBA" id="ARBA00022723"/>
    </source>
</evidence>
<dbReference type="KEGG" id="spaa:SPAPADRAFT_139850"/>
<evidence type="ECO:0000256" key="2">
    <source>
        <dbReference type="ARBA" id="ARBA00022741"/>
    </source>
</evidence>
<evidence type="ECO:0000256" key="4">
    <source>
        <dbReference type="ARBA" id="ARBA00023134"/>
    </source>
</evidence>
<dbReference type="eggNOG" id="KOG2486">
    <property type="taxonomic scope" value="Eukaryota"/>
</dbReference>
<dbReference type="InParanoid" id="G3AN01"/>
<dbReference type="GeneID" id="18870244"/>
<gene>
    <name evidence="6" type="ORF">SPAPADRAFT_139850</name>
</gene>
<dbReference type="EMBL" id="GL996502">
    <property type="protein sequence ID" value="EGW32416.1"/>
    <property type="molecule type" value="Genomic_DNA"/>
</dbReference>
<dbReference type="CDD" id="cd01876">
    <property type="entry name" value="YihA_EngB"/>
    <property type="match status" value="1"/>
</dbReference>
<dbReference type="InterPro" id="IPR027417">
    <property type="entry name" value="P-loop_NTPase"/>
</dbReference>
<dbReference type="InterPro" id="IPR030393">
    <property type="entry name" value="G_ENGB_dom"/>
</dbReference>
<evidence type="ECO:0000259" key="5">
    <source>
        <dbReference type="PROSITE" id="PS51706"/>
    </source>
</evidence>
<evidence type="ECO:0000256" key="3">
    <source>
        <dbReference type="ARBA" id="ARBA00022842"/>
    </source>
</evidence>
<dbReference type="HOGENOM" id="CLU_062874_0_0_1"/>
<keyword evidence="1" id="KW-0479">Metal-binding</keyword>
<feature type="domain" description="EngB-type G" evidence="5">
    <location>
        <begin position="146"/>
        <end position="305"/>
    </location>
</feature>
<reference evidence="6 7" key="1">
    <citation type="journal article" date="2011" name="Proc. Natl. Acad. Sci. U.S.A.">
        <title>Comparative genomics of xylose-fermenting fungi for enhanced biofuel production.</title>
        <authorList>
            <person name="Wohlbach D.J."/>
            <person name="Kuo A."/>
            <person name="Sato T.K."/>
            <person name="Potts K.M."/>
            <person name="Salamov A.A."/>
            <person name="LaButti K.M."/>
            <person name="Sun H."/>
            <person name="Clum A."/>
            <person name="Pangilinan J.L."/>
            <person name="Lindquist E.A."/>
            <person name="Lucas S."/>
            <person name="Lapidus A."/>
            <person name="Jin M."/>
            <person name="Gunawan C."/>
            <person name="Balan V."/>
            <person name="Dale B.E."/>
            <person name="Jeffries T.W."/>
            <person name="Zinkel R."/>
            <person name="Barry K.W."/>
            <person name="Grigoriev I.V."/>
            <person name="Gasch A.P."/>
        </authorList>
    </citation>
    <scope>NUCLEOTIDE SEQUENCE [LARGE SCALE GENOMIC DNA]</scope>
    <source>
        <strain evidence="7">NRRL Y-27907 / 11-Y1</strain>
    </source>
</reference>
<dbReference type="Gene3D" id="3.40.50.300">
    <property type="entry name" value="P-loop containing nucleotide triphosphate hydrolases"/>
    <property type="match status" value="1"/>
</dbReference>
<organism evidence="7">
    <name type="scientific">Spathaspora passalidarum (strain NRRL Y-27907 / 11-Y1)</name>
    <dbReference type="NCBI Taxonomy" id="619300"/>
    <lineage>
        <taxon>Eukaryota</taxon>
        <taxon>Fungi</taxon>
        <taxon>Dikarya</taxon>
        <taxon>Ascomycota</taxon>
        <taxon>Saccharomycotina</taxon>
        <taxon>Pichiomycetes</taxon>
        <taxon>Debaryomycetaceae</taxon>
        <taxon>Spathaspora</taxon>
    </lineage>
</organism>
<dbReference type="OrthoDB" id="391988at2759"/>
<dbReference type="PANTHER" id="PTHR46498:SF1">
    <property type="entry name" value="GTP-BINDING PROTEIN 8"/>
    <property type="match status" value="1"/>
</dbReference>
<keyword evidence="3" id="KW-0460">Magnesium</keyword>
<keyword evidence="7" id="KW-1185">Reference proteome</keyword>
<name>G3AN01_SPAPN</name>
<protein>
    <recommendedName>
        <fullName evidence="5">EngB-type G domain-containing protein</fullName>
    </recommendedName>
</protein>
<dbReference type="RefSeq" id="XP_007375692.1">
    <property type="nucleotide sequence ID" value="XM_007375630.1"/>
</dbReference>
<dbReference type="GO" id="GO:0005525">
    <property type="term" value="F:GTP binding"/>
    <property type="evidence" value="ECO:0007669"/>
    <property type="project" value="UniProtKB-KW"/>
</dbReference>
<keyword evidence="4" id="KW-0342">GTP-binding</keyword>
<keyword evidence="2" id="KW-0547">Nucleotide-binding</keyword>
<dbReference type="Pfam" id="PF01926">
    <property type="entry name" value="MMR_HSR1"/>
    <property type="match status" value="1"/>
</dbReference>
<dbReference type="OMA" id="FTKTINC"/>
<dbReference type="PROSITE" id="PS51706">
    <property type="entry name" value="G_ENGB"/>
    <property type="match status" value="1"/>
</dbReference>
<evidence type="ECO:0000313" key="6">
    <source>
        <dbReference type="EMBL" id="EGW32416.1"/>
    </source>
</evidence>
<accession>G3AN01</accession>
<sequence>MISRSITVFKPLISRRCASIDYLVSAIPPLPKPVQPKIPIQPQKSKEWIKEIIAPSKLNEIFKAPEYQQFTTPEITKSQTFFNNSKVELEWTLADYDEIPDVKYERLSKARQERYEEMDPYNKTEYDETIANSKKSFGINPRHLRPLPEVLIMGHTNVGKSSLVNSLLVGNKKGVNKSAELAYVSSRAGYTKTLNCFNIGSKLRFVDSPGYGRFGDDKQGKAVIDYISHRTQLKKVLVLVDSVEGVKEEDMYIVDHLVNEGVPFDLVFTKVDQVIYKFIPRKSIKQGSQPDVEKINENIVNYYKEILFDSNTLEMALSPRIFFTNARVNKYVPEAFGTKEIRCSVLQNCGLL</sequence>
<dbReference type="STRING" id="619300.G3AN01"/>
<dbReference type="InterPro" id="IPR052279">
    <property type="entry name" value="EngB_GTPase"/>
</dbReference>
<evidence type="ECO:0000313" key="7">
    <source>
        <dbReference type="Proteomes" id="UP000000709"/>
    </source>
</evidence>
<dbReference type="AlphaFoldDB" id="G3AN01"/>
<dbReference type="GO" id="GO:0046872">
    <property type="term" value="F:metal ion binding"/>
    <property type="evidence" value="ECO:0007669"/>
    <property type="project" value="UniProtKB-KW"/>
</dbReference>
<dbReference type="FunCoup" id="G3AN01">
    <property type="interactions" value="247"/>
</dbReference>
<dbReference type="PANTHER" id="PTHR46498">
    <property type="entry name" value="GTP-BINDING PROTEIN 8"/>
    <property type="match status" value="1"/>
</dbReference>
<dbReference type="SUPFAM" id="SSF52540">
    <property type="entry name" value="P-loop containing nucleoside triphosphate hydrolases"/>
    <property type="match status" value="1"/>
</dbReference>